<evidence type="ECO:0000313" key="2">
    <source>
        <dbReference type="EMBL" id="KAF3572280.1"/>
    </source>
</evidence>
<dbReference type="Gene3D" id="2.40.70.10">
    <property type="entry name" value="Acid Proteases"/>
    <property type="match status" value="1"/>
</dbReference>
<accession>A0A8S9RH62</accession>
<proteinExistence type="predicted"/>
<dbReference type="EMBL" id="QGKX02000095">
    <property type="protein sequence ID" value="KAF3572280.1"/>
    <property type="molecule type" value="Genomic_DNA"/>
</dbReference>
<feature type="compositionally biased region" description="Polar residues" evidence="1">
    <location>
        <begin position="136"/>
        <end position="145"/>
    </location>
</feature>
<evidence type="ECO:0000256" key="1">
    <source>
        <dbReference type="SAM" id="MobiDB-lite"/>
    </source>
</evidence>
<sequence length="145" mass="15757">MIKNVKVEIGECIIPLDFHVVDIKSGKTSPLLFGRAFMATVGAVCDLKRNKICLTNVDETVFYDPMENNKSEELISCIEIFEDPGPTADSNCEHAIPESESVDIRNAAPVDFQSSESIDNQPSASDDSQSSESIDTKPSASVDTL</sequence>
<organism evidence="2 3">
    <name type="scientific">Brassica cretica</name>
    <name type="common">Mustard</name>
    <dbReference type="NCBI Taxonomy" id="69181"/>
    <lineage>
        <taxon>Eukaryota</taxon>
        <taxon>Viridiplantae</taxon>
        <taxon>Streptophyta</taxon>
        <taxon>Embryophyta</taxon>
        <taxon>Tracheophyta</taxon>
        <taxon>Spermatophyta</taxon>
        <taxon>Magnoliopsida</taxon>
        <taxon>eudicotyledons</taxon>
        <taxon>Gunneridae</taxon>
        <taxon>Pentapetalae</taxon>
        <taxon>rosids</taxon>
        <taxon>malvids</taxon>
        <taxon>Brassicales</taxon>
        <taxon>Brassicaceae</taxon>
        <taxon>Brassiceae</taxon>
        <taxon>Brassica</taxon>
    </lineage>
</organism>
<reference evidence="2" key="1">
    <citation type="submission" date="2019-12" db="EMBL/GenBank/DDBJ databases">
        <title>Genome sequencing and annotation of Brassica cretica.</title>
        <authorList>
            <person name="Studholme D.J."/>
            <person name="Sarris P."/>
        </authorList>
    </citation>
    <scope>NUCLEOTIDE SEQUENCE</scope>
    <source>
        <strain evidence="2">PFS-109/04</strain>
        <tissue evidence="2">Leaf</tissue>
    </source>
</reference>
<comment type="caution">
    <text evidence="2">The sequence shown here is derived from an EMBL/GenBank/DDBJ whole genome shotgun (WGS) entry which is preliminary data.</text>
</comment>
<feature type="region of interest" description="Disordered" evidence="1">
    <location>
        <begin position="99"/>
        <end position="145"/>
    </location>
</feature>
<gene>
    <name evidence="2" type="ORF">F2Q69_00058939</name>
</gene>
<dbReference type="AlphaFoldDB" id="A0A8S9RH62"/>
<feature type="compositionally biased region" description="Low complexity" evidence="1">
    <location>
        <begin position="123"/>
        <end position="133"/>
    </location>
</feature>
<dbReference type="InterPro" id="IPR021109">
    <property type="entry name" value="Peptidase_aspartic_dom_sf"/>
</dbReference>
<name>A0A8S9RH62_BRACR</name>
<evidence type="ECO:0000313" key="3">
    <source>
        <dbReference type="Proteomes" id="UP000712600"/>
    </source>
</evidence>
<dbReference type="Proteomes" id="UP000712600">
    <property type="component" value="Unassembled WGS sequence"/>
</dbReference>
<protein>
    <submittedName>
        <fullName evidence="2">Uncharacterized protein</fullName>
    </submittedName>
</protein>
<feature type="compositionally biased region" description="Polar residues" evidence="1">
    <location>
        <begin position="112"/>
        <end position="122"/>
    </location>
</feature>